<dbReference type="AlphaFoldDB" id="A0AAV3Y9H7"/>
<evidence type="ECO:0000259" key="12">
    <source>
        <dbReference type="Pfam" id="PF13439"/>
    </source>
</evidence>
<dbReference type="EC" id="2.4.1.132" evidence="10"/>
<protein>
    <recommendedName>
        <fullName evidence="10">Alpha-1,3/1,6-mannosyltransferase ALG2</fullName>
        <ecNumber evidence="10">2.4.1.132</ecNumber>
        <ecNumber evidence="10">2.4.1.257</ecNumber>
    </recommendedName>
    <alternativeName>
        <fullName evidence="10">GDP-Man:Man(1)GlcNAc(2)-PP-Dol alpha-1,3-mannosyltransferase</fullName>
    </alternativeName>
</protein>
<feature type="domain" description="Glycosyltransferase subfamily 4-like N-terminal" evidence="12">
    <location>
        <begin position="13"/>
        <end position="173"/>
    </location>
</feature>
<comment type="function">
    <text evidence="10">Mannosylates Man(2)GlcNAc(2)-dolichol diphosphate and Man(1)GlcNAc(2)-dolichol diphosphate to form Man(3)GlcNAc(2)-dolichol diphosphate.</text>
</comment>
<keyword evidence="3 10" id="KW-0808">Transferase</keyword>
<name>A0AAV3Y9H7_9GAST</name>
<feature type="domain" description="Glycosyl transferase family 1" evidence="11">
    <location>
        <begin position="210"/>
        <end position="375"/>
    </location>
</feature>
<dbReference type="Gene3D" id="3.40.50.2000">
    <property type="entry name" value="Glycogen Phosphorylase B"/>
    <property type="match status" value="2"/>
</dbReference>
<proteinExistence type="inferred from homology"/>
<dbReference type="Pfam" id="PF13439">
    <property type="entry name" value="Glyco_transf_4"/>
    <property type="match status" value="1"/>
</dbReference>
<dbReference type="SUPFAM" id="SSF53756">
    <property type="entry name" value="UDP-Glycosyltransferase/glycogen phosphorylase"/>
    <property type="match status" value="1"/>
</dbReference>
<dbReference type="EMBL" id="BLXT01000641">
    <property type="protein sequence ID" value="GFN79060.1"/>
    <property type="molecule type" value="Genomic_DNA"/>
</dbReference>
<evidence type="ECO:0000256" key="9">
    <source>
        <dbReference type="ARBA" id="ARBA00045104"/>
    </source>
</evidence>
<accession>A0AAV3Y9H7</accession>
<dbReference type="FunFam" id="3.40.50.2000:FF:000085">
    <property type="entry name" value="alpha-1,3/1,6-mannosyltransferase ALG2"/>
    <property type="match status" value="1"/>
</dbReference>
<reference evidence="13 14" key="1">
    <citation type="journal article" date="2021" name="Elife">
        <title>Chloroplast acquisition without the gene transfer in kleptoplastic sea slugs, Plakobranchus ocellatus.</title>
        <authorList>
            <person name="Maeda T."/>
            <person name="Takahashi S."/>
            <person name="Yoshida T."/>
            <person name="Shimamura S."/>
            <person name="Takaki Y."/>
            <person name="Nagai Y."/>
            <person name="Toyoda A."/>
            <person name="Suzuki Y."/>
            <person name="Arimoto A."/>
            <person name="Ishii H."/>
            <person name="Satoh N."/>
            <person name="Nishiyama T."/>
            <person name="Hasebe M."/>
            <person name="Maruyama T."/>
            <person name="Minagawa J."/>
            <person name="Obokata J."/>
            <person name="Shigenobu S."/>
        </authorList>
    </citation>
    <scope>NUCLEOTIDE SEQUENCE [LARGE SCALE GENOMIC DNA]</scope>
</reference>
<dbReference type="CDD" id="cd03805">
    <property type="entry name" value="GT4_ALG2-like"/>
    <property type="match status" value="1"/>
</dbReference>
<evidence type="ECO:0000256" key="10">
    <source>
        <dbReference type="RuleBase" id="RU367136"/>
    </source>
</evidence>
<dbReference type="GO" id="GO:0005789">
    <property type="term" value="C:endoplasmic reticulum membrane"/>
    <property type="evidence" value="ECO:0007669"/>
    <property type="project" value="UniProtKB-SubCell"/>
</dbReference>
<keyword evidence="14" id="KW-1185">Reference proteome</keyword>
<comment type="subcellular location">
    <subcellularLocation>
        <location evidence="10">Endoplasmic reticulum membrane</location>
        <topology evidence="10">Single-pass membrane protein</topology>
    </subcellularLocation>
</comment>
<dbReference type="Pfam" id="PF00534">
    <property type="entry name" value="Glycos_transf_1"/>
    <property type="match status" value="1"/>
</dbReference>
<dbReference type="InterPro" id="IPR028098">
    <property type="entry name" value="Glyco_trans_4-like_N"/>
</dbReference>
<dbReference type="InterPro" id="IPR027054">
    <property type="entry name" value="ALG2"/>
</dbReference>
<dbReference type="PANTHER" id="PTHR45918">
    <property type="entry name" value="ALPHA-1,3/1,6-MANNOSYLTRANSFERASE ALG2"/>
    <property type="match status" value="1"/>
</dbReference>
<evidence type="ECO:0000256" key="7">
    <source>
        <dbReference type="ARBA" id="ARBA00023136"/>
    </source>
</evidence>
<evidence type="ECO:0000256" key="8">
    <source>
        <dbReference type="ARBA" id="ARBA00045103"/>
    </source>
</evidence>
<comment type="catalytic activity">
    <reaction evidence="8 10">
        <text>a beta-D-Man-(1-&gt;4)-beta-D-GlcNAc-(1-&gt;4)-alpha-D-GlcNAc-diphospho-di-trans,poly-cis-dolichol + GDP-alpha-D-mannose = an alpha-D-Man-(1-&gt;3)-beta-D-Man-(1-&gt;4)-beta-D-GlcNAc-(1-&gt;4)-alpha-D-GlcNAc-diphospho-di-trans,poly-cis-dolichol + GDP + H(+)</text>
        <dbReference type="Rhea" id="RHEA:29515"/>
        <dbReference type="Rhea" id="RHEA-COMP:19511"/>
        <dbReference type="Rhea" id="RHEA-COMP:19513"/>
        <dbReference type="ChEBI" id="CHEBI:15378"/>
        <dbReference type="ChEBI" id="CHEBI:57527"/>
        <dbReference type="ChEBI" id="CHEBI:58189"/>
        <dbReference type="ChEBI" id="CHEBI:58472"/>
        <dbReference type="ChEBI" id="CHEBI:132510"/>
        <dbReference type="EC" id="2.4.1.132"/>
    </reaction>
    <physiologicalReaction direction="left-to-right" evidence="8 10">
        <dbReference type="Rhea" id="RHEA:29516"/>
    </physiologicalReaction>
</comment>
<dbReference type="GO" id="GO:0004378">
    <property type="term" value="F:GDP-Man:Man(1)GlcNAc(2)-PP-Dol alpha-1,3-mannosyltransferase activity"/>
    <property type="evidence" value="ECO:0007669"/>
    <property type="project" value="UniProtKB-UniRule"/>
</dbReference>
<evidence type="ECO:0000313" key="14">
    <source>
        <dbReference type="Proteomes" id="UP000735302"/>
    </source>
</evidence>
<keyword evidence="5" id="KW-0256">Endoplasmic reticulum</keyword>
<evidence type="ECO:0000313" key="13">
    <source>
        <dbReference type="EMBL" id="GFN79060.1"/>
    </source>
</evidence>
<keyword evidence="4 10" id="KW-0812">Transmembrane</keyword>
<keyword evidence="2 10" id="KW-0328">Glycosyltransferase</keyword>
<sequence>MVKVVFIHPDLGIGGAERAVVDAALALKSRGYEVEFITSHHDPSHCFQETKDGSLKVTVAGDWLPRKIFSRFYALCAYIRMIYIAAYLVFFSAIRYDIIFCDQISACLPILKLRSAKVIFYCHFPDLLLTQRKTFWKRIYRAPLDFIEEKTTGMADCVLVNSKFTAKVFHETFTRLKDVQPEVLYPIPDFSAFDLPVDAPDSNLMPLKSTTVFLSINRYERKKNLPLAIRALGRLLELRPQADVCLIMAGGYDDRVTENVEHYQELVSLSEKLGLQNRVTFLRSFTDAQKRTLLQHSSCLIYTPDREHFGIVPIEAMYMKCPVIAMRSGGPLETVEDSVTGFLCTPESEEEVAASMLKFVEDPELKSKFGEAGRLRVVNKFSFVNFTNKLDSLVQHFTLRMDS</sequence>
<keyword evidence="6 10" id="KW-1133">Transmembrane helix</keyword>
<organism evidence="13 14">
    <name type="scientific">Plakobranchus ocellatus</name>
    <dbReference type="NCBI Taxonomy" id="259542"/>
    <lineage>
        <taxon>Eukaryota</taxon>
        <taxon>Metazoa</taxon>
        <taxon>Spiralia</taxon>
        <taxon>Lophotrochozoa</taxon>
        <taxon>Mollusca</taxon>
        <taxon>Gastropoda</taxon>
        <taxon>Heterobranchia</taxon>
        <taxon>Euthyneura</taxon>
        <taxon>Panpulmonata</taxon>
        <taxon>Sacoglossa</taxon>
        <taxon>Placobranchoidea</taxon>
        <taxon>Plakobranchidae</taxon>
        <taxon>Plakobranchus</taxon>
    </lineage>
</organism>
<dbReference type="InterPro" id="IPR001296">
    <property type="entry name" value="Glyco_trans_1"/>
</dbReference>
<evidence type="ECO:0000259" key="11">
    <source>
        <dbReference type="Pfam" id="PF00534"/>
    </source>
</evidence>
<evidence type="ECO:0000256" key="6">
    <source>
        <dbReference type="ARBA" id="ARBA00022989"/>
    </source>
</evidence>
<dbReference type="PANTHER" id="PTHR45918:SF1">
    <property type="entry name" value="ALPHA-1,3_1,6-MANNOSYLTRANSFERASE ALG2"/>
    <property type="match status" value="1"/>
</dbReference>
<dbReference type="GO" id="GO:0102704">
    <property type="term" value="F:GDP-Man:Man(2)GlcNAc(2)-PP-Dol alpha-1,6-mannosyltransferase activity"/>
    <property type="evidence" value="ECO:0007669"/>
    <property type="project" value="UniProtKB-UniRule"/>
</dbReference>
<gene>
    <name evidence="13" type="ORF">PoB_000556600</name>
</gene>
<evidence type="ECO:0000256" key="3">
    <source>
        <dbReference type="ARBA" id="ARBA00022679"/>
    </source>
</evidence>
<comment type="catalytic activity">
    <reaction evidence="9 10">
        <text>an alpha-D-Man-(1-&gt;3)-beta-D-Man-(1-&gt;4)-beta-D-GlcNAc-(1-&gt;4)-alpha-D-GlcNAc-diphospho-di-trans,poly-cis-dolichol + GDP-alpha-D-mannose = an alpha-D-Man-(1-&gt;3)-[alpha-D-Man-(1-&gt;6)]-beta-D-Man-(1-&gt;4)-beta-D-GlcNAc-(1-&gt;4)-alpha-D-GlcNAc-diphospho-di-trans,poly-cis-dolichol + GDP + H(+)</text>
        <dbReference type="Rhea" id="RHEA:29519"/>
        <dbReference type="Rhea" id="RHEA-COMP:19513"/>
        <dbReference type="Rhea" id="RHEA-COMP:19515"/>
        <dbReference type="ChEBI" id="CHEBI:15378"/>
        <dbReference type="ChEBI" id="CHEBI:57527"/>
        <dbReference type="ChEBI" id="CHEBI:58189"/>
        <dbReference type="ChEBI" id="CHEBI:132510"/>
        <dbReference type="ChEBI" id="CHEBI:132511"/>
        <dbReference type="EC" id="2.4.1.257"/>
    </reaction>
    <physiologicalReaction direction="left-to-right" evidence="9 10">
        <dbReference type="Rhea" id="RHEA:29520"/>
    </physiologicalReaction>
</comment>
<keyword evidence="7 10" id="KW-0472">Membrane</keyword>
<dbReference type="EC" id="2.4.1.257" evidence="10"/>
<feature type="transmembrane region" description="Helical" evidence="10">
    <location>
        <begin position="72"/>
        <end position="94"/>
    </location>
</feature>
<evidence type="ECO:0000256" key="4">
    <source>
        <dbReference type="ARBA" id="ARBA00022692"/>
    </source>
</evidence>
<evidence type="ECO:0000256" key="2">
    <source>
        <dbReference type="ARBA" id="ARBA00022676"/>
    </source>
</evidence>
<comment type="similarity">
    <text evidence="10">Belongs to the glycosyltransferase group 1 family.</text>
</comment>
<evidence type="ECO:0000256" key="1">
    <source>
        <dbReference type="ARBA" id="ARBA00004922"/>
    </source>
</evidence>
<dbReference type="Proteomes" id="UP000735302">
    <property type="component" value="Unassembled WGS sequence"/>
</dbReference>
<comment type="pathway">
    <text evidence="1 10">Protein modification; protein glycosylation.</text>
</comment>
<evidence type="ECO:0000256" key="5">
    <source>
        <dbReference type="ARBA" id="ARBA00022824"/>
    </source>
</evidence>
<comment type="caution">
    <text evidence="13">The sequence shown here is derived from an EMBL/GenBank/DDBJ whole genome shotgun (WGS) entry which is preliminary data.</text>
</comment>